<feature type="domain" description="Integrase catalytic" evidence="7">
    <location>
        <begin position="254"/>
        <end position="394"/>
    </location>
</feature>
<keyword evidence="3" id="KW-0540">Nuclease</keyword>
<dbReference type="InterPro" id="IPR041373">
    <property type="entry name" value="RT_RNaseH"/>
</dbReference>
<dbReference type="Proteomes" id="UP001159363">
    <property type="component" value="Chromosome 1"/>
</dbReference>
<keyword evidence="6" id="KW-0695">RNA-directed DNA polymerase</keyword>
<evidence type="ECO:0000256" key="6">
    <source>
        <dbReference type="ARBA" id="ARBA00022918"/>
    </source>
</evidence>
<dbReference type="EMBL" id="JARBHB010000001">
    <property type="protein sequence ID" value="KAJ8895800.1"/>
    <property type="molecule type" value="Genomic_DNA"/>
</dbReference>
<keyword evidence="2" id="KW-0548">Nucleotidyltransferase</keyword>
<dbReference type="InterPro" id="IPR036397">
    <property type="entry name" value="RNaseH_sf"/>
</dbReference>
<accession>A0ABQ9IGI7</accession>
<name>A0ABQ9IGI7_9NEOP</name>
<sequence>MPFGLASAPEIFQQIMCHTLHGIKGAECSMGDIFLHAESTNELDAVTETALTKTQQNYSQTQKDAFAILSACKKFHEYIWGNLDVTIETNHKPLEAIFKKPLQESPTRLHRIQFEILPYNPTIRYKKGSELYIADTLSRDSHEIPKTDARAVYEVQVVIQMSAQHIAQLKDAIHTSNELSALCQFILQGGPNMIQQVPDNLCKYWTFRDELAVHEDITFKGKKPSYHPLGSPPSCHSCTVLTNGFKEALSEETVPSRPWMHVASDLFHYKGKNFLFVADSYSGYFNFHVLTSPTSNEVIKILKAWFAQHGIPDELHTDRGPQYASHQFQKFKEEWNFQHRISSPHFPWSNSLVEWYIQEGKNLLAKCEEDQSDIWVTLLHHRNTPRGNLGSPVQ</sequence>
<dbReference type="Gene3D" id="3.30.420.10">
    <property type="entry name" value="Ribonuclease H-like superfamily/Ribonuclease H"/>
    <property type="match status" value="1"/>
</dbReference>
<dbReference type="InterPro" id="IPR043128">
    <property type="entry name" value="Rev_trsase/Diguanyl_cyclase"/>
</dbReference>
<dbReference type="Pfam" id="PF00665">
    <property type="entry name" value="rve"/>
    <property type="match status" value="1"/>
</dbReference>
<proteinExistence type="predicted"/>
<keyword evidence="9" id="KW-1185">Reference proteome</keyword>
<dbReference type="InterPro" id="IPR050951">
    <property type="entry name" value="Retrovirus_Pol_polyprotein"/>
</dbReference>
<dbReference type="PANTHER" id="PTHR37984">
    <property type="entry name" value="PROTEIN CBG26694"/>
    <property type="match status" value="1"/>
</dbReference>
<keyword evidence="4" id="KW-0255">Endonuclease</keyword>
<keyword evidence="1" id="KW-0808">Transferase</keyword>
<evidence type="ECO:0000259" key="7">
    <source>
        <dbReference type="PROSITE" id="PS50994"/>
    </source>
</evidence>
<evidence type="ECO:0000256" key="1">
    <source>
        <dbReference type="ARBA" id="ARBA00022679"/>
    </source>
</evidence>
<dbReference type="InterPro" id="IPR012337">
    <property type="entry name" value="RNaseH-like_sf"/>
</dbReference>
<comment type="caution">
    <text evidence="8">The sequence shown here is derived from an EMBL/GenBank/DDBJ whole genome shotgun (WGS) entry which is preliminary data.</text>
</comment>
<dbReference type="SUPFAM" id="SSF56672">
    <property type="entry name" value="DNA/RNA polymerases"/>
    <property type="match status" value="1"/>
</dbReference>
<evidence type="ECO:0000313" key="9">
    <source>
        <dbReference type="Proteomes" id="UP001159363"/>
    </source>
</evidence>
<dbReference type="SUPFAM" id="SSF53098">
    <property type="entry name" value="Ribonuclease H-like"/>
    <property type="match status" value="1"/>
</dbReference>
<dbReference type="Pfam" id="PF17917">
    <property type="entry name" value="RT_RNaseH"/>
    <property type="match status" value="1"/>
</dbReference>
<evidence type="ECO:0000256" key="2">
    <source>
        <dbReference type="ARBA" id="ARBA00022695"/>
    </source>
</evidence>
<organism evidence="8 9">
    <name type="scientific">Dryococelus australis</name>
    <dbReference type="NCBI Taxonomy" id="614101"/>
    <lineage>
        <taxon>Eukaryota</taxon>
        <taxon>Metazoa</taxon>
        <taxon>Ecdysozoa</taxon>
        <taxon>Arthropoda</taxon>
        <taxon>Hexapoda</taxon>
        <taxon>Insecta</taxon>
        <taxon>Pterygota</taxon>
        <taxon>Neoptera</taxon>
        <taxon>Polyneoptera</taxon>
        <taxon>Phasmatodea</taxon>
        <taxon>Verophasmatodea</taxon>
        <taxon>Anareolatae</taxon>
        <taxon>Phasmatidae</taxon>
        <taxon>Eurycanthinae</taxon>
        <taxon>Dryococelus</taxon>
    </lineage>
</organism>
<protein>
    <recommendedName>
        <fullName evidence="7">Integrase catalytic domain-containing protein</fullName>
    </recommendedName>
</protein>
<evidence type="ECO:0000256" key="5">
    <source>
        <dbReference type="ARBA" id="ARBA00022801"/>
    </source>
</evidence>
<dbReference type="Gene3D" id="3.30.70.270">
    <property type="match status" value="1"/>
</dbReference>
<evidence type="ECO:0000256" key="3">
    <source>
        <dbReference type="ARBA" id="ARBA00022722"/>
    </source>
</evidence>
<gene>
    <name evidence="8" type="ORF">PR048_001138</name>
</gene>
<dbReference type="InterPro" id="IPR001584">
    <property type="entry name" value="Integrase_cat-core"/>
</dbReference>
<evidence type="ECO:0000313" key="8">
    <source>
        <dbReference type="EMBL" id="KAJ8895800.1"/>
    </source>
</evidence>
<dbReference type="PANTHER" id="PTHR37984:SF7">
    <property type="entry name" value="INTEGRASE CATALYTIC DOMAIN-CONTAINING PROTEIN"/>
    <property type="match status" value="1"/>
</dbReference>
<reference evidence="8 9" key="1">
    <citation type="submission" date="2023-02" db="EMBL/GenBank/DDBJ databases">
        <title>LHISI_Scaffold_Assembly.</title>
        <authorList>
            <person name="Stuart O.P."/>
            <person name="Cleave R."/>
            <person name="Magrath M.J.L."/>
            <person name="Mikheyev A.S."/>
        </authorList>
    </citation>
    <scope>NUCLEOTIDE SEQUENCE [LARGE SCALE GENOMIC DNA]</scope>
    <source>
        <strain evidence="8">Daus_M_001</strain>
        <tissue evidence="8">Leg muscle</tissue>
    </source>
</reference>
<evidence type="ECO:0000256" key="4">
    <source>
        <dbReference type="ARBA" id="ARBA00022759"/>
    </source>
</evidence>
<dbReference type="PROSITE" id="PS50994">
    <property type="entry name" value="INTEGRASE"/>
    <property type="match status" value="1"/>
</dbReference>
<keyword evidence="5" id="KW-0378">Hydrolase</keyword>
<dbReference type="InterPro" id="IPR043502">
    <property type="entry name" value="DNA/RNA_pol_sf"/>
</dbReference>